<keyword evidence="1" id="KW-0808">Transferase</keyword>
<reference evidence="2" key="1">
    <citation type="submission" date="2014-11" db="EMBL/GenBank/DDBJ databases">
        <authorList>
            <person name="Genoscope - CEA"/>
        </authorList>
    </citation>
    <scope>NUCLEOTIDE SEQUENCE</scope>
    <source>
        <strain evidence="2">IPO1609</strain>
    </source>
</reference>
<evidence type="ECO:0000313" key="2">
    <source>
        <dbReference type="EMBL" id="CEJ17320.1"/>
    </source>
</evidence>
<dbReference type="RefSeq" id="WP_003264798.1">
    <property type="nucleotide sequence ID" value="NZ_LN651281.1"/>
</dbReference>
<dbReference type="Pfam" id="PF02515">
    <property type="entry name" value="CoA_transf_3"/>
    <property type="match status" value="2"/>
</dbReference>
<dbReference type="InterPro" id="IPR050483">
    <property type="entry name" value="CoA-transferase_III_domain"/>
</dbReference>
<proteinExistence type="predicted"/>
<organism evidence="2 3">
    <name type="scientific">Ralstonia solanacearum IPO1609</name>
    <dbReference type="NCBI Taxonomy" id="564066"/>
    <lineage>
        <taxon>Bacteria</taxon>
        <taxon>Pseudomonadati</taxon>
        <taxon>Pseudomonadota</taxon>
        <taxon>Betaproteobacteria</taxon>
        <taxon>Burkholderiales</taxon>
        <taxon>Burkholderiaceae</taxon>
        <taxon>Ralstonia</taxon>
        <taxon>Ralstonia solanacearum species complex</taxon>
    </lineage>
</organism>
<dbReference type="SUPFAM" id="SSF89796">
    <property type="entry name" value="CoA-transferase family III (CaiB/BaiF)"/>
    <property type="match status" value="2"/>
</dbReference>
<dbReference type="Gene3D" id="3.40.50.10540">
    <property type="entry name" value="Crotonobetainyl-coa:carnitine coa-transferase, domain 1"/>
    <property type="match status" value="2"/>
</dbReference>
<dbReference type="AlphaFoldDB" id="A0A7U7PR75"/>
<dbReference type="PANTHER" id="PTHR48207">
    <property type="entry name" value="SUCCINATE--HYDROXYMETHYLGLUTARATE COA-TRANSFERASE"/>
    <property type="match status" value="1"/>
</dbReference>
<sequence length="626" mass="64766">MNTLRPLGDCTLIGLPGAPTSLFGPVASSLRYQSAVLGMPMADDAEGRDGVGRLSFALQLPEALPIACDIDGWHDAPGEAGRTATDFTVQAACGLMSVHGRASGRAQGLGVSYVSTLAASLALQGVFAAAIGQRRGLPGRRVSISLASAALLAVGQYLAGATAPDMPEAIRPGSTSVSARPPFVSADGVVFELETLDALPWRAFWAEAGVDMEAAGKGWHGFLLRYARAVAPLPAALLDALARLPYARIAEIAGRAGVSICPVRSLRTRASDEAARQMWQQGPWTFTRERCEGDGLPLPPATGTLPLSGLTVVESCRRIQGPLAGHLLALLGASVVRIEPPGGDPLRGMPPLAGDVSARFDALNRLKTVREIDIRTAHGRAEIHALVSEADVFLHNWAPGKAAALQLDSADLKRVNPALIYAYAGGWGPGSEPGLPGTDFVAQAYSGVAHRIASASGTGGGSLFTVLDVLGGAIAAQGVTAALLGRCLQPAGMRVESSLLGAATLLCANELATLFQPDSPSSVAGQGLQGVFPTRHGLLAIDCPDAPTVSALAQAVGLDGMADVHARLPDVLLARSAQQWLALLTPCGVPSAVVIEDLTDLHGDARLADCLTRDAYTRVNAPWRFA</sequence>
<evidence type="ECO:0000313" key="3">
    <source>
        <dbReference type="Proteomes" id="UP000053470"/>
    </source>
</evidence>
<dbReference type="Gene3D" id="3.30.1540.10">
    <property type="entry name" value="formyl-coa transferase, domain 3"/>
    <property type="match status" value="1"/>
</dbReference>
<dbReference type="EMBL" id="LN651281">
    <property type="protein sequence ID" value="CEJ17320.1"/>
    <property type="molecule type" value="Genomic_DNA"/>
</dbReference>
<keyword evidence="3" id="KW-1185">Reference proteome</keyword>
<name>A0A7U7PR75_RALSL</name>
<accession>A0A7U7PR75</accession>
<dbReference type="InterPro" id="IPR023606">
    <property type="entry name" value="CoA-Trfase_III_dom_1_sf"/>
</dbReference>
<dbReference type="GO" id="GO:0008410">
    <property type="term" value="F:CoA-transferase activity"/>
    <property type="evidence" value="ECO:0007669"/>
    <property type="project" value="TreeGrafter"/>
</dbReference>
<protein>
    <submittedName>
        <fullName evidence="2">Dehydratase protein</fullName>
    </submittedName>
</protein>
<dbReference type="Proteomes" id="UP000053470">
    <property type="component" value="Unassembled WGS sequence"/>
</dbReference>
<evidence type="ECO:0000256" key="1">
    <source>
        <dbReference type="ARBA" id="ARBA00022679"/>
    </source>
</evidence>
<reference evidence="2" key="2">
    <citation type="submission" date="2022-04" db="EMBL/GenBank/DDBJ databases">
        <title>Genomic draft of R. solanacearum strain IPO1609, a phylotype IIB1/biovar 2/race 3 strain isolated from potato in Europe.</title>
        <authorList>
            <person name="Boucher C."/>
            <person name="Carrere S."/>
            <person name="Dossat C."/>
            <person name="Elbaz M."/>
            <person name="Genin S."/>
            <person name="Gouzy J."/>
            <person name="Prior P."/>
            <person name="Segurens B."/>
            <person name="Wincker P."/>
        </authorList>
    </citation>
    <scope>NUCLEOTIDE SEQUENCE</scope>
    <source>
        <strain evidence="2">IPO1609</strain>
    </source>
</reference>
<dbReference type="InterPro" id="IPR044855">
    <property type="entry name" value="CoA-Trfase_III_dom3_sf"/>
</dbReference>
<dbReference type="PANTHER" id="PTHR48207:SF4">
    <property type="entry name" value="BLL6097 PROTEIN"/>
    <property type="match status" value="1"/>
</dbReference>
<dbReference type="InterPro" id="IPR003673">
    <property type="entry name" value="CoA-Trfase_fam_III"/>
</dbReference>
<gene>
    <name evidence="2" type="ORF">RSIPO_04016</name>
</gene>